<feature type="region of interest" description="Disordered" evidence="1">
    <location>
        <begin position="119"/>
        <end position="140"/>
    </location>
</feature>
<evidence type="ECO:0000313" key="3">
    <source>
        <dbReference type="Proteomes" id="UP000053593"/>
    </source>
</evidence>
<feature type="non-terminal residue" evidence="2">
    <location>
        <position position="1"/>
    </location>
</feature>
<sequence length="140" mass="15721">MQEFYHKLPPRNPSLTGIASSQRTMQRPMIMGLTASPIFGGNVDKAFHMIETNLDSVIVSPCQTCSELAEYVHRPTFKHIMYNAPSTSNPPFSTNLAALEYATNRLDISNDPYIKSLHNQLSQKSPGTPKYVHLDQRLSK</sequence>
<gene>
    <name evidence="2" type="ORF">GYMLUDRAFT_987675</name>
</gene>
<keyword evidence="3" id="KW-1185">Reference proteome</keyword>
<reference evidence="2 3" key="1">
    <citation type="submission" date="2014-04" db="EMBL/GenBank/DDBJ databases">
        <title>Evolutionary Origins and Diversification of the Mycorrhizal Mutualists.</title>
        <authorList>
            <consortium name="DOE Joint Genome Institute"/>
            <consortium name="Mycorrhizal Genomics Consortium"/>
            <person name="Kohler A."/>
            <person name="Kuo A."/>
            <person name="Nagy L.G."/>
            <person name="Floudas D."/>
            <person name="Copeland A."/>
            <person name="Barry K.W."/>
            <person name="Cichocki N."/>
            <person name="Veneault-Fourrey C."/>
            <person name="LaButti K."/>
            <person name="Lindquist E.A."/>
            <person name="Lipzen A."/>
            <person name="Lundell T."/>
            <person name="Morin E."/>
            <person name="Murat C."/>
            <person name="Riley R."/>
            <person name="Ohm R."/>
            <person name="Sun H."/>
            <person name="Tunlid A."/>
            <person name="Henrissat B."/>
            <person name="Grigoriev I.V."/>
            <person name="Hibbett D.S."/>
            <person name="Martin F."/>
        </authorList>
    </citation>
    <scope>NUCLEOTIDE SEQUENCE [LARGE SCALE GENOMIC DNA]</scope>
    <source>
        <strain evidence="2 3">FD-317 M1</strain>
    </source>
</reference>
<accession>A0A0D0C6V1</accession>
<dbReference type="OrthoDB" id="416741at2759"/>
<dbReference type="AlphaFoldDB" id="A0A0D0C6V1"/>
<dbReference type="InterPro" id="IPR027417">
    <property type="entry name" value="P-loop_NTPase"/>
</dbReference>
<dbReference type="HOGENOM" id="CLU_1839873_0_0_1"/>
<protein>
    <submittedName>
        <fullName evidence="2">Uncharacterized protein</fullName>
    </submittedName>
</protein>
<organism evidence="2 3">
    <name type="scientific">Collybiopsis luxurians FD-317 M1</name>
    <dbReference type="NCBI Taxonomy" id="944289"/>
    <lineage>
        <taxon>Eukaryota</taxon>
        <taxon>Fungi</taxon>
        <taxon>Dikarya</taxon>
        <taxon>Basidiomycota</taxon>
        <taxon>Agaricomycotina</taxon>
        <taxon>Agaricomycetes</taxon>
        <taxon>Agaricomycetidae</taxon>
        <taxon>Agaricales</taxon>
        <taxon>Marasmiineae</taxon>
        <taxon>Omphalotaceae</taxon>
        <taxon>Collybiopsis</taxon>
        <taxon>Collybiopsis luxurians</taxon>
    </lineage>
</organism>
<evidence type="ECO:0000256" key="1">
    <source>
        <dbReference type="SAM" id="MobiDB-lite"/>
    </source>
</evidence>
<proteinExistence type="predicted"/>
<name>A0A0D0C6V1_9AGAR</name>
<dbReference type="Proteomes" id="UP000053593">
    <property type="component" value="Unassembled WGS sequence"/>
</dbReference>
<evidence type="ECO:0000313" key="2">
    <source>
        <dbReference type="EMBL" id="KIK50443.1"/>
    </source>
</evidence>
<dbReference type="EMBL" id="KN834902">
    <property type="protein sequence ID" value="KIK50443.1"/>
    <property type="molecule type" value="Genomic_DNA"/>
</dbReference>
<dbReference type="Gene3D" id="3.40.50.300">
    <property type="entry name" value="P-loop containing nucleotide triphosphate hydrolases"/>
    <property type="match status" value="1"/>
</dbReference>